<dbReference type="InterPro" id="IPR011029">
    <property type="entry name" value="DEATH-like_dom_sf"/>
</dbReference>
<dbReference type="FunFam" id="1.10.533.10:FF:000003">
    <property type="entry name" value="Caspase recruitment domain family, member 11"/>
    <property type="match status" value="1"/>
</dbReference>
<protein>
    <recommendedName>
        <fullName evidence="3">CARD domain-containing protein</fullName>
    </recommendedName>
</protein>
<dbReference type="Pfam" id="PF00619">
    <property type="entry name" value="CARD"/>
    <property type="match status" value="1"/>
</dbReference>
<evidence type="ECO:0000313" key="5">
    <source>
        <dbReference type="Proteomes" id="UP000261660"/>
    </source>
</evidence>
<evidence type="ECO:0000313" key="4">
    <source>
        <dbReference type="Ensembl" id="ENSLBEP00000029631.1"/>
    </source>
</evidence>
<dbReference type="InParanoid" id="A0A3Q3G8Z0"/>
<proteinExistence type="predicted"/>
<accession>A0A3Q3G8Z0</accession>
<dbReference type="Proteomes" id="UP000261660">
    <property type="component" value="Unplaced"/>
</dbReference>
<name>A0A3Q3G8Z0_9LABR</name>
<reference evidence="4" key="2">
    <citation type="submission" date="2025-09" db="UniProtKB">
        <authorList>
            <consortium name="Ensembl"/>
        </authorList>
    </citation>
    <scope>IDENTIFICATION</scope>
</reference>
<evidence type="ECO:0000256" key="2">
    <source>
        <dbReference type="ARBA" id="ARBA00023054"/>
    </source>
</evidence>
<dbReference type="GO" id="GO:0042981">
    <property type="term" value="P:regulation of apoptotic process"/>
    <property type="evidence" value="ECO:0007669"/>
    <property type="project" value="InterPro"/>
</dbReference>
<dbReference type="SUPFAM" id="SSF47986">
    <property type="entry name" value="DEATH domain"/>
    <property type="match status" value="1"/>
</dbReference>
<dbReference type="AlphaFoldDB" id="A0A3Q3G8Z0"/>
<sequence length="137" mass="15804">ISDEGEECVPEGLDLKERCEEELWELINDNRHRISLGVQPCNLIPYLRQARVLSEMDQDEILSCHNLTNRSYMLDLLRTQGNGAVALLESLMIHYPILYTHVTGQKPSTEPSGFSGQWLKVFLQCEGKYLFLFKLYV</sequence>
<keyword evidence="1" id="KW-0597">Phosphoprotein</keyword>
<reference evidence="4" key="1">
    <citation type="submission" date="2025-08" db="UniProtKB">
        <authorList>
            <consortium name="Ensembl"/>
        </authorList>
    </citation>
    <scope>IDENTIFICATION</scope>
</reference>
<dbReference type="STRING" id="56723.ENSLBEP00000029631"/>
<organism evidence="4 5">
    <name type="scientific">Labrus bergylta</name>
    <name type="common">ballan wrasse</name>
    <dbReference type="NCBI Taxonomy" id="56723"/>
    <lineage>
        <taxon>Eukaryota</taxon>
        <taxon>Metazoa</taxon>
        <taxon>Chordata</taxon>
        <taxon>Craniata</taxon>
        <taxon>Vertebrata</taxon>
        <taxon>Euteleostomi</taxon>
        <taxon>Actinopterygii</taxon>
        <taxon>Neopterygii</taxon>
        <taxon>Teleostei</taxon>
        <taxon>Neoteleostei</taxon>
        <taxon>Acanthomorphata</taxon>
        <taxon>Eupercaria</taxon>
        <taxon>Labriformes</taxon>
        <taxon>Labridae</taxon>
        <taxon>Labrus</taxon>
    </lineage>
</organism>
<keyword evidence="2" id="KW-0175">Coiled coil</keyword>
<feature type="domain" description="CARD" evidence="3">
    <location>
        <begin position="24"/>
        <end position="104"/>
    </location>
</feature>
<dbReference type="InterPro" id="IPR001315">
    <property type="entry name" value="CARD"/>
</dbReference>
<evidence type="ECO:0000256" key="1">
    <source>
        <dbReference type="ARBA" id="ARBA00022553"/>
    </source>
</evidence>
<evidence type="ECO:0000259" key="3">
    <source>
        <dbReference type="Pfam" id="PF00619"/>
    </source>
</evidence>
<dbReference type="Ensembl" id="ENSLBET00000031031.1">
    <property type="protein sequence ID" value="ENSLBEP00000029631.1"/>
    <property type="gene ID" value="ENSLBEG00000022418.1"/>
</dbReference>
<dbReference type="Gene3D" id="1.10.533.10">
    <property type="entry name" value="Death Domain, Fas"/>
    <property type="match status" value="1"/>
</dbReference>
<dbReference type="GeneTree" id="ENSGT00940000160777"/>
<keyword evidence="5" id="KW-1185">Reference proteome</keyword>